<proteinExistence type="predicted"/>
<dbReference type="PANTHER" id="PTHR11851">
    <property type="entry name" value="METALLOPROTEASE"/>
    <property type="match status" value="1"/>
</dbReference>
<evidence type="ECO:0000259" key="2">
    <source>
        <dbReference type="Pfam" id="PF05193"/>
    </source>
</evidence>
<evidence type="ECO:0000313" key="3">
    <source>
        <dbReference type="EMBL" id="SEK89668.1"/>
    </source>
</evidence>
<protein>
    <submittedName>
        <fullName evidence="3">Predicted Zn-dependent peptidase</fullName>
    </submittedName>
</protein>
<evidence type="ECO:0000313" key="4">
    <source>
        <dbReference type="Proteomes" id="UP000198521"/>
    </source>
</evidence>
<keyword evidence="1" id="KW-0732">Signal</keyword>
<keyword evidence="4" id="KW-1185">Reference proteome</keyword>
<dbReference type="InterPro" id="IPR050361">
    <property type="entry name" value="MPP/UQCRC_Complex"/>
</dbReference>
<sequence>MKKNIIFIIAFLLVAISAQAQIDRSKMPKSGPTPVINLGEPYTFKMGNGLTVLVVENKKLPRITVSLSLDNPPNAEGDKAGIEGIVSQIMGKGTKTISKDAFNEEVDFLGAFVNVGVSGGFAQSLSKYSDRIIELFAKASLNPNFTQEELDLEKKKLIEGIKSGENSAEAVADRVRSVLGYGKNHPAGEYITEKTINNITLADVETYYRNNFVPANAYMVISGDINNDKAKELIEKNFTSWKAGKAPSFGMPEVKDAQYRQINFIDMPNAVQTEMAVMNVSNLKMADEDHHAALVANYVLGGSFGSYINMNLREEHGYTYGGRSTLPRNKNYKTLFRATAKVRNMVTDSAVVETLKEIKRIRTEDVDDEVLKNAKAKFLGNFILASENDRTIAARSIDIKTQNLPKDFYETFIAKINAVSKADIKRIANKYFNLDKARIVLVGKGSDILENLEKISFEGKKIPVLYFDKYGNKTEKPDYNAATPEGVTTQSVLDNYFNAIGGKDKLAEVQSTFTTAEASMGGATLQMISKVTSKNQTLTNILFGGNSVNKNVFDGAKGYAMAQGQKIDYTEAQIADAKKETYPFPELKNTEAKLEGLEPYENGKAYKIKMSDKRTSFYDTETGLKIKDIVIQEQGGQKIPSTIGYSNYKEVNGIKFPHTISISAGPQKFDFNVSEIKINEGVTEEDFK</sequence>
<feature type="signal peptide" evidence="1">
    <location>
        <begin position="1"/>
        <end position="20"/>
    </location>
</feature>
<dbReference type="RefSeq" id="WP_091407222.1">
    <property type="nucleotide sequence ID" value="NZ_FOAB01000002.1"/>
</dbReference>
<evidence type="ECO:0000256" key="1">
    <source>
        <dbReference type="SAM" id="SignalP"/>
    </source>
</evidence>
<dbReference type="InterPro" id="IPR011249">
    <property type="entry name" value="Metalloenz_LuxS/M16"/>
</dbReference>
<dbReference type="EMBL" id="FOAB01000002">
    <property type="protein sequence ID" value="SEK89668.1"/>
    <property type="molecule type" value="Genomic_DNA"/>
</dbReference>
<dbReference type="GO" id="GO:0046872">
    <property type="term" value="F:metal ion binding"/>
    <property type="evidence" value="ECO:0007669"/>
    <property type="project" value="InterPro"/>
</dbReference>
<feature type="domain" description="Peptidase M16 C-terminal" evidence="2">
    <location>
        <begin position="198"/>
        <end position="377"/>
    </location>
</feature>
<dbReference type="InterPro" id="IPR007863">
    <property type="entry name" value="Peptidase_M16_C"/>
</dbReference>
<dbReference type="AlphaFoldDB" id="A0A1H7KSD4"/>
<dbReference type="OrthoDB" id="9811314at2"/>
<gene>
    <name evidence="3" type="ORF">SAMN04487910_1417</name>
</gene>
<reference evidence="3 4" key="1">
    <citation type="submission" date="2016-10" db="EMBL/GenBank/DDBJ databases">
        <authorList>
            <person name="de Groot N.N."/>
        </authorList>
    </citation>
    <scope>NUCLEOTIDE SEQUENCE [LARGE SCALE GENOMIC DNA]</scope>
    <source>
        <strain evidence="3 4">DSM 25232</strain>
    </source>
</reference>
<dbReference type="SUPFAM" id="SSF63411">
    <property type="entry name" value="LuxS/MPP-like metallohydrolase"/>
    <property type="match status" value="2"/>
</dbReference>
<dbReference type="Proteomes" id="UP000198521">
    <property type="component" value="Unassembled WGS sequence"/>
</dbReference>
<dbReference type="Pfam" id="PF05193">
    <property type="entry name" value="Peptidase_M16_C"/>
    <property type="match status" value="1"/>
</dbReference>
<dbReference type="STRING" id="1038014.SAMN04487910_1417"/>
<feature type="chain" id="PRO_5011457224" evidence="1">
    <location>
        <begin position="21"/>
        <end position="688"/>
    </location>
</feature>
<accession>A0A1H7KSD4</accession>
<name>A0A1H7KSD4_AQUAM</name>
<organism evidence="3 4">
    <name type="scientific">Aquimarina amphilecti</name>
    <dbReference type="NCBI Taxonomy" id="1038014"/>
    <lineage>
        <taxon>Bacteria</taxon>
        <taxon>Pseudomonadati</taxon>
        <taxon>Bacteroidota</taxon>
        <taxon>Flavobacteriia</taxon>
        <taxon>Flavobacteriales</taxon>
        <taxon>Flavobacteriaceae</taxon>
        <taxon>Aquimarina</taxon>
    </lineage>
</organism>
<dbReference type="Gene3D" id="3.30.830.10">
    <property type="entry name" value="Metalloenzyme, LuxS/M16 peptidase-like"/>
    <property type="match status" value="2"/>
</dbReference>